<dbReference type="Proteomes" id="UP000317982">
    <property type="component" value="Unassembled WGS sequence"/>
</dbReference>
<evidence type="ECO:0000256" key="2">
    <source>
        <dbReference type="ARBA" id="ARBA00008639"/>
    </source>
</evidence>
<dbReference type="GO" id="GO:1901605">
    <property type="term" value="P:alpha-amino acid metabolic process"/>
    <property type="evidence" value="ECO:0007669"/>
    <property type="project" value="UniProtKB-ARBA"/>
</dbReference>
<evidence type="ECO:0000256" key="5">
    <source>
        <dbReference type="PIRSR" id="PIRSR006278-2"/>
    </source>
</evidence>
<dbReference type="AlphaFoldDB" id="A0A545ATS0"/>
<protein>
    <submittedName>
        <fullName evidence="7">Pyridoxal-phosphate dependent enzyme</fullName>
    </submittedName>
</protein>
<evidence type="ECO:0000313" key="7">
    <source>
        <dbReference type="EMBL" id="TQS44714.1"/>
    </source>
</evidence>
<evidence type="ECO:0000256" key="3">
    <source>
        <dbReference type="ARBA" id="ARBA00022898"/>
    </source>
</evidence>
<dbReference type="GO" id="GO:0019148">
    <property type="term" value="F:D-cysteine desulfhydrase activity"/>
    <property type="evidence" value="ECO:0007669"/>
    <property type="project" value="TreeGrafter"/>
</dbReference>
<evidence type="ECO:0000313" key="8">
    <source>
        <dbReference type="Proteomes" id="UP000317982"/>
    </source>
</evidence>
<dbReference type="PANTHER" id="PTHR43780">
    <property type="entry name" value="1-AMINOCYCLOPROPANE-1-CARBOXYLATE DEAMINASE-RELATED"/>
    <property type="match status" value="1"/>
</dbReference>
<comment type="similarity">
    <text evidence="2">Belongs to the ACC deaminase/D-cysteine desulfhydrase family.</text>
</comment>
<dbReference type="InterPro" id="IPR027278">
    <property type="entry name" value="ACCD_DCysDesulf"/>
</dbReference>
<dbReference type="OrthoDB" id="9801249at2"/>
<comment type="cofactor">
    <cofactor evidence="1">
        <name>pyridoxal 5'-phosphate</name>
        <dbReference type="ChEBI" id="CHEBI:597326"/>
    </cofactor>
</comment>
<proteinExistence type="inferred from homology"/>
<dbReference type="Gene3D" id="3.40.50.1100">
    <property type="match status" value="2"/>
</dbReference>
<gene>
    <name evidence="7" type="ORF">FL583_12130</name>
</gene>
<evidence type="ECO:0000259" key="6">
    <source>
        <dbReference type="Pfam" id="PF00291"/>
    </source>
</evidence>
<dbReference type="SUPFAM" id="SSF53686">
    <property type="entry name" value="Tryptophan synthase beta subunit-like PLP-dependent enzymes"/>
    <property type="match status" value="1"/>
</dbReference>
<dbReference type="RefSeq" id="WP_142704696.1">
    <property type="nucleotide sequence ID" value="NZ_VIRS01000007.1"/>
</dbReference>
<reference evidence="7 8" key="1">
    <citation type="submission" date="2019-07" db="EMBL/GenBank/DDBJ databases">
        <title>Cryptosporangium phraense sp. nov., isolated from plant litter.</title>
        <authorList>
            <person name="Suriyachadkun C."/>
        </authorList>
    </citation>
    <scope>NUCLEOTIDE SEQUENCE [LARGE SCALE GENOMIC DNA]</scope>
    <source>
        <strain evidence="7 8">A-T 5661</strain>
    </source>
</reference>
<dbReference type="PANTHER" id="PTHR43780:SF2">
    <property type="entry name" value="1-AMINOCYCLOPROPANE-1-CARBOXYLATE DEAMINASE-RELATED"/>
    <property type="match status" value="1"/>
</dbReference>
<keyword evidence="3 5" id="KW-0663">Pyridoxal phosphate</keyword>
<name>A0A545ATS0_9ACTN</name>
<feature type="modified residue" description="N6-(pyridoxal phosphate)lysine" evidence="5">
    <location>
        <position position="46"/>
    </location>
</feature>
<comment type="caution">
    <text evidence="7">The sequence shown here is derived from an EMBL/GenBank/DDBJ whole genome shotgun (WGS) entry which is preliminary data.</text>
</comment>
<feature type="domain" description="Tryptophan synthase beta chain-like PALP" evidence="6">
    <location>
        <begin position="4"/>
        <end position="293"/>
    </location>
</feature>
<evidence type="ECO:0000256" key="4">
    <source>
        <dbReference type="PIRSR" id="PIRSR006278-1"/>
    </source>
</evidence>
<evidence type="ECO:0000256" key="1">
    <source>
        <dbReference type="ARBA" id="ARBA00001933"/>
    </source>
</evidence>
<dbReference type="Pfam" id="PF00291">
    <property type="entry name" value="PALP"/>
    <property type="match status" value="1"/>
</dbReference>
<dbReference type="InterPro" id="IPR001926">
    <property type="entry name" value="TrpB-like_PALP"/>
</dbReference>
<dbReference type="EMBL" id="VIRS01000007">
    <property type="protein sequence ID" value="TQS44714.1"/>
    <property type="molecule type" value="Genomic_DNA"/>
</dbReference>
<dbReference type="InParanoid" id="A0A545ATS0"/>
<keyword evidence="8" id="KW-1185">Reference proteome</keyword>
<organism evidence="7 8">
    <name type="scientific">Cryptosporangium phraense</name>
    <dbReference type="NCBI Taxonomy" id="2593070"/>
    <lineage>
        <taxon>Bacteria</taxon>
        <taxon>Bacillati</taxon>
        <taxon>Actinomycetota</taxon>
        <taxon>Actinomycetes</taxon>
        <taxon>Cryptosporangiales</taxon>
        <taxon>Cryptosporangiaceae</taxon>
        <taxon>Cryptosporangium</taxon>
    </lineage>
</organism>
<sequence>MNRVTLGSWPTPVQAVPRLATAIGLGADDLWLKRDDLVGLGAGGNKVRKLEYTLGAAVANGATAVVTTGAAQSNHARATAAAAAALGLRAVLVLGGDPPASPVGNVLLDALFGARLVFAGPADDAGLAARADAEADRLRAAGETVEVVPFGGSSVVGARAYADAGAEIEAQVPGVATVVTAVGSGGTMAGLVTALGPDRVLGVDCGAVPDPAARVAALAPGTDPCALTIRGDQVGAGYAVLTDAVRDAIGLVARTEGVVLDPVYTGRAAAGLVAAVADGTLRAGRRVVLLHSGGLPGLFGHPQAAELASSLP</sequence>
<accession>A0A545ATS0</accession>
<dbReference type="PIRSF" id="PIRSF006278">
    <property type="entry name" value="ACCD_DCysDesulf"/>
    <property type="match status" value="1"/>
</dbReference>
<dbReference type="InterPro" id="IPR036052">
    <property type="entry name" value="TrpB-like_PALP_sf"/>
</dbReference>
<feature type="active site" description="Nucleophile" evidence="4">
    <location>
        <position position="73"/>
    </location>
</feature>